<evidence type="ECO:0000256" key="8">
    <source>
        <dbReference type="HAMAP-Rule" id="MF_00509"/>
    </source>
</evidence>
<dbReference type="PANTHER" id="PTHR38685:SF1">
    <property type="entry name" value="CELL DIVISION PROTEIN ZIPA"/>
    <property type="match status" value="1"/>
</dbReference>
<sequence length="310" mass="35420">METHILFFILAGLLIAILVGYSLWSARREKSRVFSNTFSTRPPSTPINTNLDVDIPNFNRQQGNDSVQNSAHPITGDFTQTQQEVENSIKNIRISLPEEDMAPNARATSPFAEQSQTSFFEQNNTQNYMENAYMEQLQPVEQDYVAQPQVDGYIQNEQATSEPYDEVTQQNENESDNSNIISLYVVAAEGQQFQGNDIVQSLEALGFHYGEYQIFHRHLDNMTSPVLFSVANMMQPGVFDLNTMDQFSTVGLVFFMYLPSAGNDLVNLRLMIRTVERFAESMDGFILDENRQLFDENAREDYLLRVKMPN</sequence>
<comment type="function">
    <text evidence="8 9">Essential cell division protein that stabilizes the FtsZ protofilaments by cross-linking them and that serves as a cytoplasmic membrane anchor for the Z ring. Also required for the recruitment to the septal ring of downstream cell division proteins.</text>
</comment>
<evidence type="ECO:0000313" key="12">
    <source>
        <dbReference type="Proteomes" id="UP000280099"/>
    </source>
</evidence>
<dbReference type="PANTHER" id="PTHR38685">
    <property type="entry name" value="CELL DIVISION PROTEIN ZIPA"/>
    <property type="match status" value="1"/>
</dbReference>
<dbReference type="HAMAP" id="MF_00509">
    <property type="entry name" value="ZipA"/>
    <property type="match status" value="1"/>
</dbReference>
<keyword evidence="2 8" id="KW-0997">Cell inner membrane</keyword>
<dbReference type="InterPro" id="IPR011919">
    <property type="entry name" value="Cell_div_ZipA"/>
</dbReference>
<keyword evidence="12" id="KW-1185">Reference proteome</keyword>
<keyword evidence="5 8" id="KW-1133">Transmembrane helix</keyword>
<dbReference type="GO" id="GO:0043093">
    <property type="term" value="P:FtsZ-dependent cytokinesis"/>
    <property type="evidence" value="ECO:0007669"/>
    <property type="project" value="UniProtKB-UniRule"/>
</dbReference>
<dbReference type="InterPro" id="IPR007449">
    <property type="entry name" value="ZipA_FtsZ-bd_C"/>
</dbReference>
<evidence type="ECO:0000256" key="5">
    <source>
        <dbReference type="ARBA" id="ARBA00022989"/>
    </source>
</evidence>
<dbReference type="Proteomes" id="UP000280099">
    <property type="component" value="Unassembled WGS sequence"/>
</dbReference>
<keyword evidence="3 8" id="KW-0132">Cell division</keyword>
<dbReference type="OrthoDB" id="7054914at2"/>
<dbReference type="SUPFAM" id="SSF64383">
    <property type="entry name" value="Cell-division protein ZipA, C-terminal domain"/>
    <property type="match status" value="1"/>
</dbReference>
<dbReference type="SMART" id="SM00771">
    <property type="entry name" value="ZipA_C"/>
    <property type="match status" value="1"/>
</dbReference>
<reference evidence="11 12" key="1">
    <citation type="submission" date="2018-10" db="EMBL/GenBank/DDBJ databases">
        <title>Genomic Encyclopedia of Type Strains, Phase IV (KMG-IV): sequencing the most valuable type-strain genomes for metagenomic binning, comparative biology and taxonomic classification.</title>
        <authorList>
            <person name="Goeker M."/>
        </authorList>
    </citation>
    <scope>NUCLEOTIDE SEQUENCE [LARGE SCALE GENOMIC DNA]</scope>
    <source>
        <strain evidence="11 12">DSM 23800</strain>
    </source>
</reference>
<organism evidence="11 12">
    <name type="scientific">Otariodibacter oris</name>
    <dbReference type="NCBI Taxonomy" id="1032623"/>
    <lineage>
        <taxon>Bacteria</taxon>
        <taxon>Pseudomonadati</taxon>
        <taxon>Pseudomonadota</taxon>
        <taxon>Gammaproteobacteria</taxon>
        <taxon>Pasteurellales</taxon>
        <taxon>Pasteurellaceae</taxon>
        <taxon>Otariodibacter</taxon>
    </lineage>
</organism>
<feature type="domain" description="ZipA C-terminal FtsZ-binding" evidence="10">
    <location>
        <begin position="177"/>
        <end position="306"/>
    </location>
</feature>
<dbReference type="NCBIfam" id="TIGR02205">
    <property type="entry name" value="septum_zipA"/>
    <property type="match status" value="1"/>
</dbReference>
<comment type="subcellular location">
    <subcellularLocation>
        <location evidence="8">Cell inner membrane</location>
        <topology evidence="8">Single-pass type I membrane protein</topology>
    </subcellularLocation>
    <text evidence="8">Localizes to the Z ring in an FtsZ-dependent manner.</text>
</comment>
<accession>A0A420XG88</accession>
<dbReference type="InterPro" id="IPR036765">
    <property type="entry name" value="ZipA_FtsZ-bd_C_sf"/>
</dbReference>
<feature type="transmembrane region" description="Helical" evidence="8">
    <location>
        <begin position="6"/>
        <end position="24"/>
    </location>
</feature>
<evidence type="ECO:0000256" key="7">
    <source>
        <dbReference type="ARBA" id="ARBA00023306"/>
    </source>
</evidence>
<evidence type="ECO:0000256" key="4">
    <source>
        <dbReference type="ARBA" id="ARBA00022692"/>
    </source>
</evidence>
<comment type="caution">
    <text evidence="11">The sequence shown here is derived from an EMBL/GenBank/DDBJ whole genome shotgun (WGS) entry which is preliminary data.</text>
</comment>
<dbReference type="Gene3D" id="3.30.1400.10">
    <property type="entry name" value="ZipA, C-terminal FtsZ-binding domain"/>
    <property type="match status" value="1"/>
</dbReference>
<comment type="similarity">
    <text evidence="8 9">Belongs to the ZipA family.</text>
</comment>
<evidence type="ECO:0000313" key="11">
    <source>
        <dbReference type="EMBL" id="RKR71681.1"/>
    </source>
</evidence>
<protein>
    <recommendedName>
        <fullName evidence="8 9">Cell division protein ZipA</fullName>
    </recommendedName>
</protein>
<evidence type="ECO:0000256" key="3">
    <source>
        <dbReference type="ARBA" id="ARBA00022618"/>
    </source>
</evidence>
<dbReference type="AlphaFoldDB" id="A0A420XG88"/>
<evidence type="ECO:0000256" key="9">
    <source>
        <dbReference type="RuleBase" id="RU003612"/>
    </source>
</evidence>
<dbReference type="GO" id="GO:0000917">
    <property type="term" value="P:division septum assembly"/>
    <property type="evidence" value="ECO:0007669"/>
    <property type="project" value="TreeGrafter"/>
</dbReference>
<dbReference type="RefSeq" id="WP_121123452.1">
    <property type="nucleotide sequence ID" value="NZ_CP016604.1"/>
</dbReference>
<comment type="subunit">
    <text evidence="8">Interacts with FtsZ via their C-terminal domains.</text>
</comment>
<evidence type="ECO:0000259" key="10">
    <source>
        <dbReference type="SMART" id="SM00771"/>
    </source>
</evidence>
<keyword evidence="1 8" id="KW-1003">Cell membrane</keyword>
<dbReference type="Pfam" id="PF04354">
    <property type="entry name" value="ZipA_C"/>
    <property type="match status" value="1"/>
</dbReference>
<keyword evidence="4 8" id="KW-0812">Transmembrane</keyword>
<evidence type="ECO:0000256" key="6">
    <source>
        <dbReference type="ARBA" id="ARBA00023136"/>
    </source>
</evidence>
<name>A0A420XG88_9PAST</name>
<keyword evidence="7 8" id="KW-0131">Cell cycle</keyword>
<dbReference type="EMBL" id="RBJC01000007">
    <property type="protein sequence ID" value="RKR71681.1"/>
    <property type="molecule type" value="Genomic_DNA"/>
</dbReference>
<dbReference type="GO" id="GO:0032153">
    <property type="term" value="C:cell division site"/>
    <property type="evidence" value="ECO:0007669"/>
    <property type="project" value="UniProtKB-UniRule"/>
</dbReference>
<evidence type="ECO:0000256" key="2">
    <source>
        <dbReference type="ARBA" id="ARBA00022519"/>
    </source>
</evidence>
<proteinExistence type="inferred from homology"/>
<dbReference type="GO" id="GO:0005886">
    <property type="term" value="C:plasma membrane"/>
    <property type="evidence" value="ECO:0007669"/>
    <property type="project" value="UniProtKB-SubCell"/>
</dbReference>
<evidence type="ECO:0000256" key="1">
    <source>
        <dbReference type="ARBA" id="ARBA00022475"/>
    </source>
</evidence>
<gene>
    <name evidence="8" type="primary">zipA</name>
    <name evidence="11" type="ORF">DES31_1416</name>
</gene>
<keyword evidence="6 8" id="KW-0472">Membrane</keyword>